<protein>
    <submittedName>
        <fullName evidence="1">Uncharacterized protein</fullName>
    </submittedName>
</protein>
<accession>A0A0E9T706</accession>
<reference evidence="1" key="2">
    <citation type="journal article" date="2015" name="Fish Shellfish Immunol.">
        <title>Early steps in the European eel (Anguilla anguilla)-Vibrio vulnificus interaction in the gills: Role of the RtxA13 toxin.</title>
        <authorList>
            <person name="Callol A."/>
            <person name="Pajuelo D."/>
            <person name="Ebbesson L."/>
            <person name="Teles M."/>
            <person name="MacKenzie S."/>
            <person name="Amaro C."/>
        </authorList>
    </citation>
    <scope>NUCLEOTIDE SEQUENCE</scope>
</reference>
<sequence length="24" mass="2786">MLTCTVQRITLVRRYVLSLCLNCS</sequence>
<evidence type="ECO:0000313" key="1">
    <source>
        <dbReference type="EMBL" id="JAH48518.1"/>
    </source>
</evidence>
<name>A0A0E9T706_ANGAN</name>
<proteinExistence type="predicted"/>
<dbReference type="EMBL" id="GBXM01060059">
    <property type="protein sequence ID" value="JAH48518.1"/>
    <property type="molecule type" value="Transcribed_RNA"/>
</dbReference>
<organism evidence="1">
    <name type="scientific">Anguilla anguilla</name>
    <name type="common">European freshwater eel</name>
    <name type="synonym">Muraena anguilla</name>
    <dbReference type="NCBI Taxonomy" id="7936"/>
    <lineage>
        <taxon>Eukaryota</taxon>
        <taxon>Metazoa</taxon>
        <taxon>Chordata</taxon>
        <taxon>Craniata</taxon>
        <taxon>Vertebrata</taxon>
        <taxon>Euteleostomi</taxon>
        <taxon>Actinopterygii</taxon>
        <taxon>Neopterygii</taxon>
        <taxon>Teleostei</taxon>
        <taxon>Anguilliformes</taxon>
        <taxon>Anguillidae</taxon>
        <taxon>Anguilla</taxon>
    </lineage>
</organism>
<dbReference type="AlphaFoldDB" id="A0A0E9T706"/>
<reference evidence="1" key="1">
    <citation type="submission" date="2014-11" db="EMBL/GenBank/DDBJ databases">
        <authorList>
            <person name="Amaro Gonzalez C."/>
        </authorList>
    </citation>
    <scope>NUCLEOTIDE SEQUENCE</scope>
</reference>